<dbReference type="Proteomes" id="UP000320776">
    <property type="component" value="Chromosome"/>
</dbReference>
<organism evidence="1 2">
    <name type="scientific">Sporomusa termitida</name>
    <dbReference type="NCBI Taxonomy" id="2377"/>
    <lineage>
        <taxon>Bacteria</taxon>
        <taxon>Bacillati</taxon>
        <taxon>Bacillota</taxon>
        <taxon>Negativicutes</taxon>
        <taxon>Selenomonadales</taxon>
        <taxon>Sporomusaceae</taxon>
        <taxon>Sporomusa</taxon>
    </lineage>
</organism>
<dbReference type="AlphaFoldDB" id="A0A517E0X9"/>
<accession>A0A517E0X9</accession>
<evidence type="ECO:0000313" key="1">
    <source>
        <dbReference type="EMBL" id="QDR83262.1"/>
    </source>
</evidence>
<dbReference type="PANTHER" id="PTHR11669:SF8">
    <property type="entry name" value="DNA POLYMERASE III SUBUNIT DELTA"/>
    <property type="match status" value="1"/>
</dbReference>
<reference evidence="1 2" key="1">
    <citation type="submission" date="2019-02" db="EMBL/GenBank/DDBJ databases">
        <title>Closed genome of Sporomusa termitida DSM 4440.</title>
        <authorList>
            <person name="Poehlein A."/>
            <person name="Daniel R."/>
        </authorList>
    </citation>
    <scope>NUCLEOTIDE SEQUENCE [LARGE SCALE GENOMIC DNA]</scope>
    <source>
        <strain evidence="1 2">DSM 4440</strain>
    </source>
</reference>
<dbReference type="PANTHER" id="PTHR11669">
    <property type="entry name" value="REPLICATION FACTOR C / DNA POLYMERASE III GAMMA-TAU SUBUNIT"/>
    <property type="match status" value="1"/>
</dbReference>
<dbReference type="EMBL" id="CP036259">
    <property type="protein sequence ID" value="QDR83262.1"/>
    <property type="molecule type" value="Genomic_DNA"/>
</dbReference>
<evidence type="ECO:0000313" key="2">
    <source>
        <dbReference type="Proteomes" id="UP000320776"/>
    </source>
</evidence>
<dbReference type="InterPro" id="IPR027417">
    <property type="entry name" value="P-loop_NTPase"/>
</dbReference>
<dbReference type="SUPFAM" id="SSF52540">
    <property type="entry name" value="P-loop containing nucleoside triphosphate hydrolases"/>
    <property type="match status" value="1"/>
</dbReference>
<dbReference type="GO" id="GO:0003887">
    <property type="term" value="F:DNA-directed DNA polymerase activity"/>
    <property type="evidence" value="ECO:0007669"/>
    <property type="project" value="InterPro"/>
</dbReference>
<dbReference type="InterPro" id="IPR004622">
    <property type="entry name" value="DNA_pol_HolB"/>
</dbReference>
<name>A0A517E0X9_9FIRM</name>
<dbReference type="InterPro" id="IPR050238">
    <property type="entry name" value="DNA_Rep/Repair_Clamp_Loader"/>
</dbReference>
<dbReference type="Pfam" id="PF13177">
    <property type="entry name" value="DNA_pol3_delta2"/>
    <property type="match status" value="1"/>
</dbReference>
<dbReference type="GO" id="GO:0006261">
    <property type="term" value="P:DNA-templated DNA replication"/>
    <property type="evidence" value="ECO:0007669"/>
    <property type="project" value="TreeGrafter"/>
</dbReference>
<gene>
    <name evidence="1" type="ORF">SPTER_47440</name>
</gene>
<dbReference type="GO" id="GO:0008408">
    <property type="term" value="F:3'-5' exonuclease activity"/>
    <property type="evidence" value="ECO:0007669"/>
    <property type="project" value="InterPro"/>
</dbReference>
<sequence>MSIIRAMLLADKVPHALLFTGPAGVGKSLAATLLAAGILCGGTGAKPCGVCQACLVFNRSAHPDFVLVRPDGRAIKIDQIRRLQHFAALTPAMGLRRVCLIEEAELMTVQAANSLLKLLEEPPPGFVFILVAGIAQPLLPTILSRCQKIQFQPLASSLLAQTLIARGYVPAAAKVAARLSGGRMGAALELLAPEGLMNRNKAIELLDSLREKRLAAVWERALTLDSLDTKEVVGILEFLVYLLRDIVLVAGRHSEHLIYNTDCMAQLKDWAGHWPEKQNILAIRAVKDTIRAIHGNANTRLAIEALLLHLQDLTEKEIKYVDSSGNPL</sequence>
<keyword evidence="2" id="KW-1185">Reference proteome</keyword>
<protein>
    <submittedName>
        <fullName evidence="1">HolB: DNA polymerase III, delta' subunit</fullName>
    </submittedName>
</protein>
<dbReference type="Gene3D" id="3.40.50.300">
    <property type="entry name" value="P-loop containing nucleotide triphosphate hydrolases"/>
    <property type="match status" value="1"/>
</dbReference>
<dbReference type="KEGG" id="sted:SPTER_47440"/>
<dbReference type="NCBIfam" id="TIGR00678">
    <property type="entry name" value="holB"/>
    <property type="match status" value="1"/>
</dbReference>
<proteinExistence type="predicted"/>